<name>A0ABT6H762_9BACI</name>
<protein>
    <submittedName>
        <fullName evidence="5">MarR family transcriptional regulator</fullName>
    </submittedName>
</protein>
<evidence type="ECO:0000259" key="4">
    <source>
        <dbReference type="PROSITE" id="PS50995"/>
    </source>
</evidence>
<dbReference type="Proteomes" id="UP001218246">
    <property type="component" value="Unassembled WGS sequence"/>
</dbReference>
<dbReference type="PANTHER" id="PTHR42756">
    <property type="entry name" value="TRANSCRIPTIONAL REGULATOR, MARR"/>
    <property type="match status" value="1"/>
</dbReference>
<dbReference type="PRINTS" id="PR00598">
    <property type="entry name" value="HTHMARR"/>
</dbReference>
<dbReference type="InterPro" id="IPR036388">
    <property type="entry name" value="WH-like_DNA-bd_sf"/>
</dbReference>
<gene>
    <name evidence="5" type="ORF">P6P90_11195</name>
</gene>
<reference evidence="5 6" key="1">
    <citation type="submission" date="2023-04" db="EMBL/GenBank/DDBJ databases">
        <title>Ectobacillus antri isolated from activated sludge.</title>
        <authorList>
            <person name="Yan P."/>
            <person name="Liu X."/>
        </authorList>
    </citation>
    <scope>NUCLEOTIDE SEQUENCE [LARGE SCALE GENOMIC DNA]</scope>
    <source>
        <strain evidence="5 6">C18H</strain>
    </source>
</reference>
<keyword evidence="1" id="KW-0805">Transcription regulation</keyword>
<dbReference type="PANTHER" id="PTHR42756:SF1">
    <property type="entry name" value="TRANSCRIPTIONAL REPRESSOR OF EMRAB OPERON"/>
    <property type="match status" value="1"/>
</dbReference>
<keyword evidence="2" id="KW-0238">DNA-binding</keyword>
<dbReference type="Pfam" id="PF01047">
    <property type="entry name" value="MarR"/>
    <property type="match status" value="1"/>
</dbReference>
<keyword evidence="6" id="KW-1185">Reference proteome</keyword>
<accession>A0ABT6H762</accession>
<dbReference type="PROSITE" id="PS50995">
    <property type="entry name" value="HTH_MARR_2"/>
    <property type="match status" value="1"/>
</dbReference>
<dbReference type="InterPro" id="IPR000835">
    <property type="entry name" value="HTH_MarR-typ"/>
</dbReference>
<dbReference type="EMBL" id="JARULN010000009">
    <property type="protein sequence ID" value="MDG5754534.1"/>
    <property type="molecule type" value="Genomic_DNA"/>
</dbReference>
<proteinExistence type="predicted"/>
<dbReference type="RefSeq" id="WP_124565438.1">
    <property type="nucleotide sequence ID" value="NZ_JARRRY010000008.1"/>
</dbReference>
<feature type="domain" description="HTH marR-type" evidence="4">
    <location>
        <begin position="7"/>
        <end position="139"/>
    </location>
</feature>
<keyword evidence="3" id="KW-0804">Transcription</keyword>
<evidence type="ECO:0000313" key="5">
    <source>
        <dbReference type="EMBL" id="MDG5754534.1"/>
    </source>
</evidence>
<organism evidence="5 6">
    <name type="scientific">Ectobacillus antri</name>
    <dbReference type="NCBI Taxonomy" id="2486280"/>
    <lineage>
        <taxon>Bacteria</taxon>
        <taxon>Bacillati</taxon>
        <taxon>Bacillota</taxon>
        <taxon>Bacilli</taxon>
        <taxon>Bacillales</taxon>
        <taxon>Bacillaceae</taxon>
        <taxon>Ectobacillus</taxon>
    </lineage>
</organism>
<comment type="caution">
    <text evidence="5">The sequence shown here is derived from an EMBL/GenBank/DDBJ whole genome shotgun (WGS) entry which is preliminary data.</text>
</comment>
<dbReference type="Gene3D" id="1.10.10.10">
    <property type="entry name" value="Winged helix-like DNA-binding domain superfamily/Winged helix DNA-binding domain"/>
    <property type="match status" value="1"/>
</dbReference>
<evidence type="ECO:0000256" key="1">
    <source>
        <dbReference type="ARBA" id="ARBA00023015"/>
    </source>
</evidence>
<dbReference type="SUPFAM" id="SSF46785">
    <property type="entry name" value="Winged helix' DNA-binding domain"/>
    <property type="match status" value="1"/>
</dbReference>
<evidence type="ECO:0000256" key="3">
    <source>
        <dbReference type="ARBA" id="ARBA00023163"/>
    </source>
</evidence>
<evidence type="ECO:0000256" key="2">
    <source>
        <dbReference type="ARBA" id="ARBA00023125"/>
    </source>
</evidence>
<sequence length="145" mass="16880">MDNHPYLQRIHTALYVMFQKLQPQMQASIQEHGITPTQLFVIGFLKRKGSCKISELAEEMGVKPSAVTFMVDRLEQNELVIREHDTKDRRVVNIRLTAQGNHTFQQVLEARKAIINRYFSHLDETELATIAAIYEKLVHLMMEEE</sequence>
<dbReference type="InterPro" id="IPR036390">
    <property type="entry name" value="WH_DNA-bd_sf"/>
</dbReference>
<evidence type="ECO:0000313" key="6">
    <source>
        <dbReference type="Proteomes" id="UP001218246"/>
    </source>
</evidence>
<dbReference type="SMART" id="SM00347">
    <property type="entry name" value="HTH_MARR"/>
    <property type="match status" value="1"/>
</dbReference>